<evidence type="ECO:0000256" key="2">
    <source>
        <dbReference type="PROSITE-ProRule" id="PRU00335"/>
    </source>
</evidence>
<feature type="DNA-binding region" description="H-T-H motif" evidence="2">
    <location>
        <begin position="42"/>
        <end position="61"/>
    </location>
</feature>
<reference evidence="5 6" key="2">
    <citation type="journal article" date="2023" name="ChemBioChem">
        <title>Acyltransferase Domain Exchange between Two Independent Type I Polyketide Synthases in the Same Producer Strain of Macrolide Antibiotics.</title>
        <authorList>
            <person name="Kudo F."/>
            <person name="Kishikawa K."/>
            <person name="Tsuboi K."/>
            <person name="Kido T."/>
            <person name="Usui T."/>
            <person name="Hashimoto J."/>
            <person name="Shin-Ya K."/>
            <person name="Miyanaga A."/>
            <person name="Eguchi T."/>
        </authorList>
    </citation>
    <scope>NUCLEOTIDE SEQUENCE [LARGE SCALE GENOMIC DNA]</scope>
    <source>
        <strain evidence="5 6">A-8890</strain>
    </source>
</reference>
<dbReference type="EMBL" id="AP018448">
    <property type="protein sequence ID" value="BBC29037.1"/>
    <property type="molecule type" value="Genomic_DNA"/>
</dbReference>
<dbReference type="InterPro" id="IPR041467">
    <property type="entry name" value="Sco4008_C"/>
</dbReference>
<dbReference type="Pfam" id="PF00440">
    <property type="entry name" value="TetR_N"/>
    <property type="match status" value="1"/>
</dbReference>
<dbReference type="InterPro" id="IPR009057">
    <property type="entry name" value="Homeodomain-like_sf"/>
</dbReference>
<accession>A0ABN5V6T4</accession>
<dbReference type="PANTHER" id="PTHR30328">
    <property type="entry name" value="TRANSCRIPTIONAL REPRESSOR"/>
    <property type="match status" value="1"/>
</dbReference>
<keyword evidence="6" id="KW-1185">Reference proteome</keyword>
<dbReference type="PROSITE" id="PS50977">
    <property type="entry name" value="HTH_TETR_2"/>
    <property type="match status" value="1"/>
</dbReference>
<keyword evidence="1 2" id="KW-0238">DNA-binding</keyword>
<dbReference type="Proteomes" id="UP001321542">
    <property type="component" value="Chromosome"/>
</dbReference>
<evidence type="ECO:0000256" key="3">
    <source>
        <dbReference type="SAM" id="MobiDB-lite"/>
    </source>
</evidence>
<dbReference type="InterPro" id="IPR001647">
    <property type="entry name" value="HTH_TetR"/>
</dbReference>
<feature type="compositionally biased region" description="Low complexity" evidence="3">
    <location>
        <begin position="1"/>
        <end position="18"/>
    </location>
</feature>
<evidence type="ECO:0000259" key="4">
    <source>
        <dbReference type="PROSITE" id="PS50977"/>
    </source>
</evidence>
<dbReference type="RefSeq" id="WP_286247006.1">
    <property type="nucleotide sequence ID" value="NZ_AP018448.1"/>
</dbReference>
<dbReference type="InterPro" id="IPR036271">
    <property type="entry name" value="Tet_transcr_reg_TetR-rel_C_sf"/>
</dbReference>
<dbReference type="SUPFAM" id="SSF46689">
    <property type="entry name" value="Homeodomain-like"/>
    <property type="match status" value="1"/>
</dbReference>
<evidence type="ECO:0000256" key="1">
    <source>
        <dbReference type="ARBA" id="ARBA00023125"/>
    </source>
</evidence>
<proteinExistence type="predicted"/>
<name>A0ABN5V6T4_9ACTN</name>
<feature type="region of interest" description="Disordered" evidence="3">
    <location>
        <begin position="1"/>
        <end position="22"/>
    </location>
</feature>
<evidence type="ECO:0000313" key="5">
    <source>
        <dbReference type="EMBL" id="BBC29037.1"/>
    </source>
</evidence>
<dbReference type="PANTHER" id="PTHR30328:SF54">
    <property type="entry name" value="HTH-TYPE TRANSCRIPTIONAL REPRESSOR SCO4008"/>
    <property type="match status" value="1"/>
</dbReference>
<dbReference type="InterPro" id="IPR050109">
    <property type="entry name" value="HTH-type_TetR-like_transc_reg"/>
</dbReference>
<dbReference type="SUPFAM" id="SSF48498">
    <property type="entry name" value="Tetracyclin repressor-like, C-terminal domain"/>
    <property type="match status" value="1"/>
</dbReference>
<organism evidence="5 6">
    <name type="scientific">Streptomyces graminofaciens</name>
    <dbReference type="NCBI Taxonomy" id="68212"/>
    <lineage>
        <taxon>Bacteria</taxon>
        <taxon>Bacillati</taxon>
        <taxon>Actinomycetota</taxon>
        <taxon>Actinomycetes</taxon>
        <taxon>Kitasatosporales</taxon>
        <taxon>Streptomycetaceae</taxon>
        <taxon>Streptomyces</taxon>
    </lineage>
</organism>
<protein>
    <recommendedName>
        <fullName evidence="4">HTH tetR-type domain-containing protein</fullName>
    </recommendedName>
</protein>
<dbReference type="PRINTS" id="PR00455">
    <property type="entry name" value="HTHTETR"/>
</dbReference>
<sequence length="213" mass="23092">MPRPTTDPTAEPAAPESADSTRERIVTAATDEFARHGIAGARVDRIAKQARTSKERVYAYFRGKEALYGHIAAKELTELAEATKMDPGDLPGYAGRLFDHFTARPDHHRLITWGRLELADSAVVDTDADPTRAAIARKLDQLRQAQQAGHLDPAWDPVDVLALVNQIATTWAAQTEIGAAAEQAADPSVAARRAAVVAAVERLFPRVKRSQPG</sequence>
<gene>
    <name evidence="5" type="ORF">SGFS_003280</name>
</gene>
<feature type="domain" description="HTH tetR-type" evidence="4">
    <location>
        <begin position="19"/>
        <end position="79"/>
    </location>
</feature>
<evidence type="ECO:0000313" key="6">
    <source>
        <dbReference type="Proteomes" id="UP001321542"/>
    </source>
</evidence>
<reference evidence="5 6" key="1">
    <citation type="journal article" date="2010" name="ChemBioChem">
        <title>Cloning and characterization of the biosynthetic gene cluster of 16-membered macrolide antibiotic FD-891: involvement of a dual functional cytochrome P450 monooxygenase catalyzing epoxidation and hydroxylation.</title>
        <authorList>
            <person name="Kudo F."/>
            <person name="Motegi A."/>
            <person name="Mizoue K."/>
            <person name="Eguchi T."/>
        </authorList>
    </citation>
    <scope>NUCLEOTIDE SEQUENCE [LARGE SCALE GENOMIC DNA]</scope>
    <source>
        <strain evidence="5 6">A-8890</strain>
    </source>
</reference>
<dbReference type="Pfam" id="PF17926">
    <property type="entry name" value="TetR_C_21"/>
    <property type="match status" value="1"/>
</dbReference>
<dbReference type="Gene3D" id="1.10.357.10">
    <property type="entry name" value="Tetracycline Repressor, domain 2"/>
    <property type="match status" value="1"/>
</dbReference>